<gene>
    <name evidence="10" type="ORF">A8709_12970</name>
</gene>
<feature type="transmembrane region" description="Helical" evidence="8">
    <location>
        <begin position="317"/>
        <end position="337"/>
    </location>
</feature>
<dbReference type="Gene3D" id="3.30.565.10">
    <property type="entry name" value="Histidine kinase-like ATPase, C-terminal domain"/>
    <property type="match status" value="1"/>
</dbReference>
<protein>
    <recommendedName>
        <fullName evidence="9">HAMP domain-containing protein</fullName>
    </recommendedName>
</protein>
<dbReference type="SUPFAM" id="SSF55874">
    <property type="entry name" value="ATPase domain of HSP90 chaperone/DNA topoisomerase II/histidine kinase"/>
    <property type="match status" value="1"/>
</dbReference>
<dbReference type="InterPro" id="IPR003660">
    <property type="entry name" value="HAMP_dom"/>
</dbReference>
<evidence type="ECO:0000313" key="11">
    <source>
        <dbReference type="Proteomes" id="UP000093309"/>
    </source>
</evidence>
<dbReference type="GO" id="GO:0000155">
    <property type="term" value="F:phosphorelay sensor kinase activity"/>
    <property type="evidence" value="ECO:0007669"/>
    <property type="project" value="InterPro"/>
</dbReference>
<dbReference type="PROSITE" id="PS50885">
    <property type="entry name" value="HAMP"/>
    <property type="match status" value="1"/>
</dbReference>
<feature type="domain" description="HAMP" evidence="9">
    <location>
        <begin position="338"/>
        <end position="390"/>
    </location>
</feature>
<dbReference type="PANTHER" id="PTHR34220">
    <property type="entry name" value="SENSOR HISTIDINE KINASE YPDA"/>
    <property type="match status" value="1"/>
</dbReference>
<evidence type="ECO:0000256" key="6">
    <source>
        <dbReference type="ARBA" id="ARBA00022989"/>
    </source>
</evidence>
<dbReference type="AlphaFoldDB" id="A0A1C1A3A2"/>
<comment type="caution">
    <text evidence="10">The sequence shown here is derived from an EMBL/GenBank/DDBJ whole genome shotgun (WGS) entry which is preliminary data.</text>
</comment>
<sequence length="614" mass="70083">MLSRTIKRIILKRFLFTTSIRSRLLLYFISLILLPTSIISYTIYAKSTSIITQKINASLEEKLAMIAININQKLEAINDISAEIYLNRDLIRVLSSQHPFDKTALVSEMSLLDKLLESYSVPNVTQTLLIPRLYLINRPEYLMYSFSDKVSDISLIEQEPWYLDLPPKAEYTVVGLDKVVISSTTHPTIKIAKRLFGLDDMLIPYNGLLTIDVDIDYFNNILNKSKPTAGTSTFIMDKRNSIIISPNTSLLGKAASQEMEMSASITNNLEANGSFIEKHSHGDIFVSYQHMTDLNWTIVSLTPMNELNGELNAFNKFIYIVIILCSILALLMALLLADNISYPIRKLVKSMKIVQNGNFEISLDYKRNDEFSYLFKTYNKMLIELKSLIDKLFISEKVKREAELKALQAQINPHFLYNTLDSVNWMAIKHKVPDISTMVTSLSDTFRYSLSKGNTIIPLLDEKKQVESYLRIQKIRFKDKLDYSIDFPQEILGYLTVKLILQPIVENSIIHGIEKRRGIGTIIIKGERLDSLIEITISDNGVGADVKELNAILNDPNSLKSFAIQNVNERIKHFFGNEYGIQFYNNEESGVTVRLRFPAVTTMEGYDVNDDHSR</sequence>
<dbReference type="PANTHER" id="PTHR34220:SF7">
    <property type="entry name" value="SENSOR HISTIDINE KINASE YPDA"/>
    <property type="match status" value="1"/>
</dbReference>
<evidence type="ECO:0000259" key="9">
    <source>
        <dbReference type="PROSITE" id="PS50885"/>
    </source>
</evidence>
<keyword evidence="2" id="KW-1003">Cell membrane</keyword>
<dbReference type="InterPro" id="IPR036890">
    <property type="entry name" value="HATPase_C_sf"/>
</dbReference>
<dbReference type="Gene3D" id="6.10.340.10">
    <property type="match status" value="1"/>
</dbReference>
<dbReference type="STRING" id="512399.A8709_12970"/>
<evidence type="ECO:0000256" key="4">
    <source>
        <dbReference type="ARBA" id="ARBA00022679"/>
    </source>
</evidence>
<dbReference type="InterPro" id="IPR050640">
    <property type="entry name" value="Bact_2-comp_sensor_kinase"/>
</dbReference>
<organism evidence="10 11">
    <name type="scientific">Paenibacillus pectinilyticus</name>
    <dbReference type="NCBI Taxonomy" id="512399"/>
    <lineage>
        <taxon>Bacteria</taxon>
        <taxon>Bacillati</taxon>
        <taxon>Bacillota</taxon>
        <taxon>Bacilli</taxon>
        <taxon>Bacillales</taxon>
        <taxon>Paenibacillaceae</taxon>
        <taxon>Paenibacillus</taxon>
    </lineage>
</organism>
<keyword evidence="6 8" id="KW-1133">Transmembrane helix</keyword>
<evidence type="ECO:0000313" key="10">
    <source>
        <dbReference type="EMBL" id="OCT15026.1"/>
    </source>
</evidence>
<accession>A0A1C1A3A2</accession>
<evidence type="ECO:0000256" key="8">
    <source>
        <dbReference type="SAM" id="Phobius"/>
    </source>
</evidence>
<evidence type="ECO:0000256" key="1">
    <source>
        <dbReference type="ARBA" id="ARBA00004651"/>
    </source>
</evidence>
<keyword evidence="4" id="KW-0808">Transferase</keyword>
<dbReference type="Pfam" id="PF02743">
    <property type="entry name" value="dCache_1"/>
    <property type="match status" value="1"/>
</dbReference>
<reference evidence="11" key="1">
    <citation type="submission" date="2016-05" db="EMBL/GenBank/DDBJ databases">
        <title>Paenibacillus oryzae. sp. nov., isolated from the rice root.</title>
        <authorList>
            <person name="Zhang J."/>
            <person name="Zhang X."/>
        </authorList>
    </citation>
    <scope>NUCLEOTIDE SEQUENCE [LARGE SCALE GENOMIC DNA]</scope>
    <source>
        <strain evidence="11">KCTC13222</strain>
    </source>
</reference>
<name>A0A1C1A3A2_9BACL</name>
<dbReference type="Pfam" id="PF06580">
    <property type="entry name" value="His_kinase"/>
    <property type="match status" value="1"/>
</dbReference>
<dbReference type="SUPFAM" id="SSF158472">
    <property type="entry name" value="HAMP domain-like"/>
    <property type="match status" value="1"/>
</dbReference>
<keyword evidence="7 8" id="KW-0472">Membrane</keyword>
<dbReference type="OrthoDB" id="9809348at2"/>
<dbReference type="CDD" id="cd06225">
    <property type="entry name" value="HAMP"/>
    <property type="match status" value="1"/>
</dbReference>
<dbReference type="InterPro" id="IPR033479">
    <property type="entry name" value="dCache_1"/>
</dbReference>
<dbReference type="RefSeq" id="WP_065851931.1">
    <property type="nucleotide sequence ID" value="NZ_LYPC01000014.1"/>
</dbReference>
<dbReference type="SMART" id="SM00304">
    <property type="entry name" value="HAMP"/>
    <property type="match status" value="1"/>
</dbReference>
<keyword evidence="3" id="KW-0597">Phosphoprotein</keyword>
<feature type="transmembrane region" description="Helical" evidence="8">
    <location>
        <begin position="24"/>
        <end position="44"/>
    </location>
</feature>
<keyword evidence="11" id="KW-1185">Reference proteome</keyword>
<evidence type="ECO:0000256" key="2">
    <source>
        <dbReference type="ARBA" id="ARBA00022475"/>
    </source>
</evidence>
<dbReference type="Pfam" id="PF00672">
    <property type="entry name" value="HAMP"/>
    <property type="match status" value="1"/>
</dbReference>
<dbReference type="Proteomes" id="UP000093309">
    <property type="component" value="Unassembled WGS sequence"/>
</dbReference>
<evidence type="ECO:0000256" key="3">
    <source>
        <dbReference type="ARBA" id="ARBA00022553"/>
    </source>
</evidence>
<evidence type="ECO:0000256" key="7">
    <source>
        <dbReference type="ARBA" id="ARBA00023136"/>
    </source>
</evidence>
<keyword evidence="5 8" id="KW-0812">Transmembrane</keyword>
<evidence type="ECO:0000256" key="5">
    <source>
        <dbReference type="ARBA" id="ARBA00022692"/>
    </source>
</evidence>
<proteinExistence type="predicted"/>
<dbReference type="GO" id="GO:0005886">
    <property type="term" value="C:plasma membrane"/>
    <property type="evidence" value="ECO:0007669"/>
    <property type="project" value="UniProtKB-SubCell"/>
</dbReference>
<dbReference type="Gene3D" id="3.30.450.20">
    <property type="entry name" value="PAS domain"/>
    <property type="match status" value="1"/>
</dbReference>
<comment type="subcellular location">
    <subcellularLocation>
        <location evidence="1">Cell membrane</location>
        <topology evidence="1">Multi-pass membrane protein</topology>
    </subcellularLocation>
</comment>
<dbReference type="EMBL" id="LYPC01000014">
    <property type="protein sequence ID" value="OCT15026.1"/>
    <property type="molecule type" value="Genomic_DNA"/>
</dbReference>
<dbReference type="InterPro" id="IPR010559">
    <property type="entry name" value="Sig_transdc_His_kin_internal"/>
</dbReference>